<accession>A0A1N6N1D6</accession>
<evidence type="ECO:0000313" key="1">
    <source>
        <dbReference type="EMBL" id="SIP74887.1"/>
    </source>
</evidence>
<sequence length="38" mass="4380">MPMLLLSAVQMLIIMSALRMSWIIIISFKDFRVASQPQ</sequence>
<reference evidence="2" key="1">
    <citation type="submission" date="2016-12" db="EMBL/GenBank/DDBJ databases">
        <authorList>
            <person name="Gaudriault S."/>
        </authorList>
    </citation>
    <scope>NUCLEOTIDE SEQUENCE [LARGE SCALE GENOMIC DNA]</scope>
    <source>
        <strain evidence="2">HGB1681 (deposited as PTA-6826 in the American Type Culture Collection)</strain>
    </source>
</reference>
<evidence type="ECO:0000313" key="2">
    <source>
        <dbReference type="Proteomes" id="UP000196435"/>
    </source>
</evidence>
<protein>
    <submittedName>
        <fullName evidence="1">Uncharacterized protein</fullName>
    </submittedName>
</protein>
<name>A0A1N6N1D6_9GAMM</name>
<dbReference type="EMBL" id="FTLG01000235">
    <property type="protein sequence ID" value="SIP74887.1"/>
    <property type="molecule type" value="Genomic_DNA"/>
</dbReference>
<dbReference type="AlphaFoldDB" id="A0A1N6N1D6"/>
<organism evidence="1 2">
    <name type="scientific">Xenorhabdus innexi</name>
    <dbReference type="NCBI Taxonomy" id="290109"/>
    <lineage>
        <taxon>Bacteria</taxon>
        <taxon>Pseudomonadati</taxon>
        <taxon>Pseudomonadota</taxon>
        <taxon>Gammaproteobacteria</taxon>
        <taxon>Enterobacterales</taxon>
        <taxon>Morganellaceae</taxon>
        <taxon>Xenorhabdus</taxon>
    </lineage>
</organism>
<dbReference type="Proteomes" id="UP000196435">
    <property type="component" value="Unassembled WGS sequence"/>
</dbReference>
<gene>
    <name evidence="1" type="ORF">XIS1_890035</name>
</gene>
<proteinExistence type="predicted"/>